<comment type="caution">
    <text evidence="1">The sequence shown here is derived from an EMBL/GenBank/DDBJ whole genome shotgun (WGS) entry which is preliminary data.</text>
</comment>
<gene>
    <name evidence="1" type="ORF">CPT75_17245</name>
</gene>
<accession>A0A317G7X2</accession>
<dbReference type="AlphaFoldDB" id="A0A317G7X2"/>
<keyword evidence="2" id="KW-1185">Reference proteome</keyword>
<proteinExistence type="predicted"/>
<dbReference type="EMBL" id="NXNG01000001">
    <property type="protein sequence ID" value="PWT28730.1"/>
    <property type="molecule type" value="Genomic_DNA"/>
</dbReference>
<name>A0A317G7X2_BUTFI</name>
<sequence length="66" mass="8037">MALTYIDDLFMLQVRLFRLAQVRWNKNPKECVAIFNKYDINSYIEKKTSLYHLKKPRHYIQALQDC</sequence>
<organism evidence="1 2">
    <name type="scientific">Butyrivibrio fibrisolvens</name>
    <dbReference type="NCBI Taxonomy" id="831"/>
    <lineage>
        <taxon>Bacteria</taxon>
        <taxon>Bacillati</taxon>
        <taxon>Bacillota</taxon>
        <taxon>Clostridia</taxon>
        <taxon>Lachnospirales</taxon>
        <taxon>Lachnospiraceae</taxon>
        <taxon>Butyrivibrio</taxon>
    </lineage>
</organism>
<evidence type="ECO:0000313" key="1">
    <source>
        <dbReference type="EMBL" id="PWT28730.1"/>
    </source>
</evidence>
<protein>
    <submittedName>
        <fullName evidence="1">Uncharacterized protein</fullName>
    </submittedName>
</protein>
<reference evidence="1 2" key="1">
    <citation type="submission" date="2017-09" db="EMBL/GenBank/DDBJ databases">
        <title>High-quality draft genome sequence of Butyrivibrio fibrisolvens INBov1, isolated from cow rumen.</title>
        <authorList>
            <person name="Rodriguez Hernaez J."/>
            <person name="Rivarola M."/>
            <person name="Paniego N."/>
            <person name="Cravero S."/>
            <person name="Ceron Cucchi M."/>
            <person name="Martinez M.C."/>
        </authorList>
    </citation>
    <scope>NUCLEOTIDE SEQUENCE [LARGE SCALE GENOMIC DNA]</scope>
    <source>
        <strain evidence="1 2">INBov1</strain>
    </source>
</reference>
<dbReference type="Proteomes" id="UP000245488">
    <property type="component" value="Chromosome"/>
</dbReference>
<evidence type="ECO:0000313" key="2">
    <source>
        <dbReference type="Proteomes" id="UP000245488"/>
    </source>
</evidence>